<organism evidence="1 2">
    <name type="scientific">Mogibacterium pumilum</name>
    <dbReference type="NCBI Taxonomy" id="86332"/>
    <lineage>
        <taxon>Bacteria</taxon>
        <taxon>Bacillati</taxon>
        <taxon>Bacillota</taxon>
        <taxon>Clostridia</taxon>
        <taxon>Peptostreptococcales</taxon>
        <taxon>Anaerovoracaceae</taxon>
        <taxon>Mogibacterium</taxon>
    </lineage>
</organism>
<dbReference type="AlphaFoldDB" id="A0A223AQZ9"/>
<gene>
    <name evidence="1" type="ORF">AXF17_02190</name>
</gene>
<reference evidence="2" key="1">
    <citation type="submission" date="2016-05" db="EMBL/GenBank/DDBJ databases">
        <authorList>
            <person name="Holder M.E."/>
            <person name="Ajami N.J."/>
            <person name="Petrosino J.F."/>
        </authorList>
    </citation>
    <scope>NUCLEOTIDE SEQUENCE [LARGE SCALE GENOMIC DNA]</scope>
    <source>
        <strain evidence="2">ATCC 700696</strain>
    </source>
</reference>
<evidence type="ECO:0000313" key="2">
    <source>
        <dbReference type="Proteomes" id="UP000214689"/>
    </source>
</evidence>
<dbReference type="OrthoDB" id="2084331at2"/>
<sequence>MKIKEMDKQTIVRDIKKEVGNWPCQSDIARYLGKSRDYVINLMAGCEYITDGKKKQYFASDVADRLMNKRRCN</sequence>
<dbReference type="EMBL" id="CP016199">
    <property type="protein sequence ID" value="ASS37390.1"/>
    <property type="molecule type" value="Genomic_DNA"/>
</dbReference>
<evidence type="ECO:0008006" key="3">
    <source>
        <dbReference type="Google" id="ProtNLM"/>
    </source>
</evidence>
<protein>
    <recommendedName>
        <fullName evidence="3">DNA-binding protein</fullName>
    </recommendedName>
</protein>
<keyword evidence="2" id="KW-1185">Reference proteome</keyword>
<dbReference type="RefSeq" id="WP_094233619.1">
    <property type="nucleotide sequence ID" value="NZ_CP016199.1"/>
</dbReference>
<name>A0A223AQZ9_9FIRM</name>
<proteinExistence type="predicted"/>
<accession>A0A223AQZ9</accession>
<evidence type="ECO:0000313" key="1">
    <source>
        <dbReference type="EMBL" id="ASS37390.1"/>
    </source>
</evidence>
<dbReference type="Proteomes" id="UP000214689">
    <property type="component" value="Chromosome"/>
</dbReference>